<feature type="region of interest" description="Disordered" evidence="2">
    <location>
        <begin position="1"/>
        <end position="20"/>
    </location>
</feature>
<organism evidence="3 4">
    <name type="scientific">Cyclotella atomus</name>
    <dbReference type="NCBI Taxonomy" id="382360"/>
    <lineage>
        <taxon>Eukaryota</taxon>
        <taxon>Sar</taxon>
        <taxon>Stramenopiles</taxon>
        <taxon>Ochrophyta</taxon>
        <taxon>Bacillariophyta</taxon>
        <taxon>Coscinodiscophyceae</taxon>
        <taxon>Thalassiosirophycidae</taxon>
        <taxon>Stephanodiscales</taxon>
        <taxon>Stephanodiscaceae</taxon>
        <taxon>Cyclotella</taxon>
    </lineage>
</organism>
<keyword evidence="1" id="KW-0175">Coiled coil</keyword>
<comment type="caution">
    <text evidence="3">The sequence shown here is derived from an EMBL/GenBank/DDBJ whole genome shotgun (WGS) entry which is preliminary data.</text>
</comment>
<keyword evidence="4" id="KW-1185">Reference proteome</keyword>
<gene>
    <name evidence="3" type="ORF">ACHAWO_009852</name>
</gene>
<feature type="region of interest" description="Disordered" evidence="2">
    <location>
        <begin position="624"/>
        <end position="652"/>
    </location>
</feature>
<reference evidence="3 4" key="1">
    <citation type="submission" date="2024-10" db="EMBL/GenBank/DDBJ databases">
        <title>Updated reference genomes for cyclostephanoid diatoms.</title>
        <authorList>
            <person name="Roberts W.R."/>
            <person name="Alverson A.J."/>
        </authorList>
    </citation>
    <scope>NUCLEOTIDE SEQUENCE [LARGE SCALE GENOMIC DNA]</scope>
    <source>
        <strain evidence="3 4">AJA010-31</strain>
    </source>
</reference>
<evidence type="ECO:0008006" key="5">
    <source>
        <dbReference type="Google" id="ProtNLM"/>
    </source>
</evidence>
<feature type="compositionally biased region" description="Pro residues" evidence="2">
    <location>
        <begin position="625"/>
        <end position="648"/>
    </location>
</feature>
<evidence type="ECO:0000256" key="2">
    <source>
        <dbReference type="SAM" id="MobiDB-lite"/>
    </source>
</evidence>
<accession>A0ABD3QYR3</accession>
<feature type="region of interest" description="Disordered" evidence="2">
    <location>
        <begin position="508"/>
        <end position="535"/>
    </location>
</feature>
<dbReference type="AlphaFoldDB" id="A0ABD3QYR3"/>
<evidence type="ECO:0000313" key="4">
    <source>
        <dbReference type="Proteomes" id="UP001530400"/>
    </source>
</evidence>
<evidence type="ECO:0000256" key="1">
    <source>
        <dbReference type="SAM" id="Coils"/>
    </source>
</evidence>
<feature type="coiled-coil region" evidence="1">
    <location>
        <begin position="263"/>
        <end position="290"/>
    </location>
</feature>
<name>A0ABD3QYR3_9STRA</name>
<feature type="region of interest" description="Disordered" evidence="2">
    <location>
        <begin position="691"/>
        <end position="724"/>
    </location>
</feature>
<sequence>MFSNNTANNPLNLFPSTIGGPDTQRKLEKLLSSTTNRPPTEIQRTLAYKLFDDSFEYMTTLDMNRAASFTFGFQNSYGQNGTTSNDLSGGTHGESIANQLWEFLIDSILNRSTHHSALALTKTIHLIQHVLIHGAEQSVMNVDLLYRIEHAVNPLRTLNTALVEQQIIESILNNEKTGLENDGLFQLSNLSIKATATMLKLKGGSVEKGFPVRTAAANLFDMVSTTDNLRRLRMEQATSNSLVPVGTSNQVGFITDEARYRLLQQKMAREENLEKQKQYQEEQKMRATRSNLKGVSASDGFGGGLASSSQVVGAAHSLEDMIKTARYELEQHKVKQRQKISSMKKGYSDDPYTRARQVAEMERSSDWQSDPKMIEKEKALKDALEYLEEMQREQQAQSGDLLTGGFDGNANSTTTTTNLLNTDATADLLGFDSTPNLSSPSADLLSFDQATNFSPSAVSVDPFSQRPNAGNSNNIISSATLGPMPARSSLVTGNSSHYNNVTSQQQNDLLGIGPRTSEPLYSNNTAPSWQREEAEAEQSRKMQMAAGLFAGVVKSDPTSSAPIASLPAPTKITVPTLDIFAPAPETAVSSSFVGLDTTAEQPIDYSFGSAPMGGFSGEGIAQPPSMAPPPPPMAPPSPPNMAPPPPPMSSMQQAMPQMQNFDPANFDKDQMMQMMLQQQAHMQQMMDMMSSMGMNPSMMQGNQQQQGQTQYPNQQGGNQSWPPP</sequence>
<dbReference type="Proteomes" id="UP001530400">
    <property type="component" value="Unassembled WGS sequence"/>
</dbReference>
<feature type="compositionally biased region" description="Polar residues" evidence="2">
    <location>
        <begin position="519"/>
        <end position="528"/>
    </location>
</feature>
<protein>
    <recommendedName>
        <fullName evidence="5">ENTH domain-containing protein</fullName>
    </recommendedName>
</protein>
<proteinExistence type="predicted"/>
<evidence type="ECO:0000313" key="3">
    <source>
        <dbReference type="EMBL" id="KAL3804251.1"/>
    </source>
</evidence>
<feature type="compositionally biased region" description="Polar residues" evidence="2">
    <location>
        <begin position="1"/>
        <end position="15"/>
    </location>
</feature>
<dbReference type="EMBL" id="JALLPJ020000049">
    <property type="protein sequence ID" value="KAL3804251.1"/>
    <property type="molecule type" value="Genomic_DNA"/>
</dbReference>
<feature type="region of interest" description="Disordered" evidence="2">
    <location>
        <begin position="458"/>
        <end position="481"/>
    </location>
</feature>